<protein>
    <submittedName>
        <fullName evidence="1">Uncharacterized protein</fullName>
    </submittedName>
</protein>
<gene>
    <name evidence="1" type="ORF">PR048_005990</name>
</gene>
<sequence length="173" mass="20263">MQRFADQQLCSPAIEKILSLCWHRRDPVCSWQRLHHSDLKYDEEHSILLPKCSRLVELVINQLCEDFFHPRPTARNMADTNKCFTAKIAEDDITWHFDPPSALHFGGLREAGLRYPGFLFSKVAGTHLLSYEKLYMMLTQIELQPRDKWLKNNDTLKICEFVLITDNILPLLH</sequence>
<dbReference type="EMBL" id="JARBHB010000002">
    <property type="protein sequence ID" value="KAJ8893399.1"/>
    <property type="molecule type" value="Genomic_DNA"/>
</dbReference>
<name>A0ABQ9I9R7_9NEOP</name>
<evidence type="ECO:0000313" key="2">
    <source>
        <dbReference type="Proteomes" id="UP001159363"/>
    </source>
</evidence>
<keyword evidence="2" id="KW-1185">Reference proteome</keyword>
<organism evidence="1 2">
    <name type="scientific">Dryococelus australis</name>
    <dbReference type="NCBI Taxonomy" id="614101"/>
    <lineage>
        <taxon>Eukaryota</taxon>
        <taxon>Metazoa</taxon>
        <taxon>Ecdysozoa</taxon>
        <taxon>Arthropoda</taxon>
        <taxon>Hexapoda</taxon>
        <taxon>Insecta</taxon>
        <taxon>Pterygota</taxon>
        <taxon>Neoptera</taxon>
        <taxon>Polyneoptera</taxon>
        <taxon>Phasmatodea</taxon>
        <taxon>Verophasmatodea</taxon>
        <taxon>Anareolatae</taxon>
        <taxon>Phasmatidae</taxon>
        <taxon>Eurycanthinae</taxon>
        <taxon>Dryococelus</taxon>
    </lineage>
</organism>
<evidence type="ECO:0000313" key="1">
    <source>
        <dbReference type="EMBL" id="KAJ8893399.1"/>
    </source>
</evidence>
<accession>A0ABQ9I9R7</accession>
<reference evidence="1 2" key="1">
    <citation type="submission" date="2023-02" db="EMBL/GenBank/DDBJ databases">
        <title>LHISI_Scaffold_Assembly.</title>
        <authorList>
            <person name="Stuart O.P."/>
            <person name="Cleave R."/>
            <person name="Magrath M.J.L."/>
            <person name="Mikheyev A.S."/>
        </authorList>
    </citation>
    <scope>NUCLEOTIDE SEQUENCE [LARGE SCALE GENOMIC DNA]</scope>
    <source>
        <strain evidence="1">Daus_M_001</strain>
        <tissue evidence="1">Leg muscle</tissue>
    </source>
</reference>
<comment type="caution">
    <text evidence="1">The sequence shown here is derived from an EMBL/GenBank/DDBJ whole genome shotgun (WGS) entry which is preliminary data.</text>
</comment>
<dbReference type="Proteomes" id="UP001159363">
    <property type="component" value="Chromosome 2"/>
</dbReference>
<proteinExistence type="predicted"/>